<dbReference type="PANTHER" id="PTHR10353">
    <property type="entry name" value="GLYCOSYL HYDROLASE"/>
    <property type="match status" value="1"/>
</dbReference>
<dbReference type="Pfam" id="PF00232">
    <property type="entry name" value="Glyco_hydro_1"/>
    <property type="match status" value="1"/>
</dbReference>
<keyword evidence="3" id="KW-0326">Glycosidase</keyword>
<keyword evidence="5" id="KW-0812">Transmembrane</keyword>
<evidence type="ECO:0000313" key="7">
    <source>
        <dbReference type="RefSeq" id="XP_006817621.1"/>
    </source>
</evidence>
<dbReference type="PANTHER" id="PTHR10353:SF36">
    <property type="entry name" value="LP05116P"/>
    <property type="match status" value="1"/>
</dbReference>
<sequence>MSIKTRITEVYLPMVKMRCSDLFEKMKEYYHKGLERSKHAYSCTSTKIRLWWGDFQLTTTGRRLRRLTKSPNMLLRIGLITLALVIFYLWASGSTNDHQMGYIVNAENQQLSYVYPRVFNNPERDLFMIGTFPEDFLWGVATSSYQIEGSGDVHGFSGKGDSIWDTFTHRPGNVYNNENGDIACDSYNKWHEDIEMLEYLGVQVYRFSISWPRIMPDGTLSVVNEAGIAYYNRLINALLEAGITPVVTLYHWDLPQALHDKYGGWMDEQIIRDFNSYARLCFERFGDRVKTWITINEPWVITQLGYGSGAHAPGIADDGFTTYIVAHNLIKAHAKVWHTYDDEFRHNQQGRIGITLNSDWVEAADPFVANRMLQFSIGWFAHPIYVNGDYPEVMKTVILEKSRIQGMNDSSRLPEFTSVESEFIRGTSDFFGLNHYTTVYATEMPDDADATPGWEQDVNLDKWYRHNWPGSASPWLKAVPWGMRRMLEWIKMEYNDPKIFITENGYSTSDANELINDQNRMNYIMAYVDEVLKAIELDQVNVIGYCAWSLMDNFEWAAGYSERFGLYYVDFNDEDRPRYKKESAIFYSQLVHNNGFVNSLSVVTSSSIFVLLTAQLAVIMSTCLCR</sequence>
<keyword evidence="5" id="KW-1133">Transmembrane helix</keyword>
<gene>
    <name evidence="7" type="primary">LOC102803926</name>
</gene>
<keyword evidence="5" id="KW-0472">Membrane</keyword>
<dbReference type="RefSeq" id="XP_006817621.1">
    <property type="nucleotide sequence ID" value="XM_006817558.1"/>
</dbReference>
<name>A0ABM0MC80_SACKO</name>
<dbReference type="PROSITE" id="PS00653">
    <property type="entry name" value="GLYCOSYL_HYDROL_F1_2"/>
    <property type="match status" value="1"/>
</dbReference>
<keyword evidence="2" id="KW-0378">Hydrolase</keyword>
<dbReference type="PRINTS" id="PR00131">
    <property type="entry name" value="GLHYDRLASE1"/>
</dbReference>
<reference evidence="7" key="1">
    <citation type="submission" date="2025-08" db="UniProtKB">
        <authorList>
            <consortium name="RefSeq"/>
        </authorList>
    </citation>
    <scope>IDENTIFICATION</scope>
    <source>
        <tissue evidence="7">Testes</tissue>
    </source>
</reference>
<dbReference type="Proteomes" id="UP000694865">
    <property type="component" value="Unplaced"/>
</dbReference>
<evidence type="ECO:0000256" key="1">
    <source>
        <dbReference type="ARBA" id="ARBA00010838"/>
    </source>
</evidence>
<keyword evidence="6" id="KW-1185">Reference proteome</keyword>
<feature type="transmembrane region" description="Helical" evidence="5">
    <location>
        <begin position="73"/>
        <end position="91"/>
    </location>
</feature>
<comment type="similarity">
    <text evidence="1 4">Belongs to the glycosyl hydrolase 1 family.</text>
</comment>
<dbReference type="Gene3D" id="3.20.20.80">
    <property type="entry name" value="Glycosidases"/>
    <property type="match status" value="1"/>
</dbReference>
<organism evidence="6 7">
    <name type="scientific">Saccoglossus kowalevskii</name>
    <name type="common">Acorn worm</name>
    <dbReference type="NCBI Taxonomy" id="10224"/>
    <lineage>
        <taxon>Eukaryota</taxon>
        <taxon>Metazoa</taxon>
        <taxon>Hemichordata</taxon>
        <taxon>Enteropneusta</taxon>
        <taxon>Harrimaniidae</taxon>
        <taxon>Saccoglossus</taxon>
    </lineage>
</organism>
<protein>
    <submittedName>
        <fullName evidence="7">Lactase-phlorizin hydrolase-like</fullName>
    </submittedName>
</protein>
<evidence type="ECO:0000256" key="3">
    <source>
        <dbReference type="ARBA" id="ARBA00023295"/>
    </source>
</evidence>
<accession>A0ABM0MC80</accession>
<dbReference type="InterPro" id="IPR001360">
    <property type="entry name" value="Glyco_hydro_1"/>
</dbReference>
<evidence type="ECO:0000256" key="5">
    <source>
        <dbReference type="SAM" id="Phobius"/>
    </source>
</evidence>
<dbReference type="GeneID" id="102803926"/>
<evidence type="ECO:0000256" key="2">
    <source>
        <dbReference type="ARBA" id="ARBA00022801"/>
    </source>
</evidence>
<evidence type="ECO:0000256" key="4">
    <source>
        <dbReference type="RuleBase" id="RU003690"/>
    </source>
</evidence>
<dbReference type="InterPro" id="IPR033132">
    <property type="entry name" value="GH_1_N_CS"/>
</dbReference>
<dbReference type="InterPro" id="IPR017853">
    <property type="entry name" value="GH"/>
</dbReference>
<dbReference type="SUPFAM" id="SSF51445">
    <property type="entry name" value="(Trans)glycosidases"/>
    <property type="match status" value="1"/>
</dbReference>
<evidence type="ECO:0000313" key="6">
    <source>
        <dbReference type="Proteomes" id="UP000694865"/>
    </source>
</evidence>
<proteinExistence type="inferred from homology"/>